<dbReference type="NCBIfam" id="TIGR00006">
    <property type="entry name" value="16S rRNA (cytosine(1402)-N(4))-methyltransferase RsmH"/>
    <property type="match status" value="1"/>
</dbReference>
<dbReference type="PIRSF" id="PIRSF004486">
    <property type="entry name" value="MraW"/>
    <property type="match status" value="1"/>
</dbReference>
<evidence type="ECO:0000256" key="4">
    <source>
        <dbReference type="ARBA" id="ARBA00022679"/>
    </source>
</evidence>
<dbReference type="InterPro" id="IPR029063">
    <property type="entry name" value="SAM-dependent_MTases_sf"/>
</dbReference>
<comment type="subcellular location">
    <subcellularLocation>
        <location evidence="6">Cytoplasm</location>
    </subcellularLocation>
</comment>
<dbReference type="GO" id="GO:0070475">
    <property type="term" value="P:rRNA base methylation"/>
    <property type="evidence" value="ECO:0007669"/>
    <property type="project" value="UniProtKB-UniRule"/>
</dbReference>
<keyword evidence="5 6" id="KW-0949">S-adenosyl-L-methionine</keyword>
<dbReference type="PANTHER" id="PTHR11265">
    <property type="entry name" value="S-ADENOSYL-METHYLTRANSFERASE MRAW"/>
    <property type="match status" value="1"/>
</dbReference>
<keyword evidence="3 6" id="KW-0489">Methyltransferase</keyword>
<dbReference type="RefSeq" id="WP_118863245.1">
    <property type="nucleotide sequence ID" value="NZ_QWLV01000002.1"/>
</dbReference>
<evidence type="ECO:0000256" key="6">
    <source>
        <dbReference type="HAMAP-Rule" id="MF_01007"/>
    </source>
</evidence>
<dbReference type="Gene3D" id="1.10.150.170">
    <property type="entry name" value="Putative methyltransferase TM0872, insert domain"/>
    <property type="match status" value="1"/>
</dbReference>
<dbReference type="EMBL" id="QWLV01000002">
    <property type="protein sequence ID" value="RHW18054.1"/>
    <property type="molecule type" value="Genomic_DNA"/>
</dbReference>
<comment type="similarity">
    <text evidence="1 6">Belongs to the methyltransferase superfamily. RsmH family.</text>
</comment>
<organism evidence="7 8">
    <name type="scientific">Sphingomonas gilva</name>
    <dbReference type="NCBI Taxonomy" id="2305907"/>
    <lineage>
        <taxon>Bacteria</taxon>
        <taxon>Pseudomonadati</taxon>
        <taxon>Pseudomonadota</taxon>
        <taxon>Alphaproteobacteria</taxon>
        <taxon>Sphingomonadales</taxon>
        <taxon>Sphingomonadaceae</taxon>
        <taxon>Sphingomonas</taxon>
    </lineage>
</organism>
<evidence type="ECO:0000256" key="5">
    <source>
        <dbReference type="ARBA" id="ARBA00022691"/>
    </source>
</evidence>
<protein>
    <recommendedName>
        <fullName evidence="6">Ribosomal RNA small subunit methyltransferase H</fullName>
        <ecNumber evidence="6">2.1.1.199</ecNumber>
    </recommendedName>
    <alternativeName>
        <fullName evidence="6">16S rRNA m(4)C1402 methyltransferase</fullName>
    </alternativeName>
    <alternativeName>
        <fullName evidence="6">rRNA (cytosine-N(4)-)-methyltransferase RsmH</fullName>
    </alternativeName>
</protein>
<dbReference type="AlphaFoldDB" id="A0A396RNJ2"/>
<feature type="binding site" evidence="6">
    <location>
        <position position="80"/>
    </location>
    <ligand>
        <name>S-adenosyl-L-methionine</name>
        <dbReference type="ChEBI" id="CHEBI:59789"/>
    </ligand>
</feature>
<dbReference type="GO" id="GO:0071424">
    <property type="term" value="F:rRNA (cytosine-N4-)-methyltransferase activity"/>
    <property type="evidence" value="ECO:0007669"/>
    <property type="project" value="UniProtKB-UniRule"/>
</dbReference>
<dbReference type="OrthoDB" id="9806637at2"/>
<dbReference type="EC" id="2.1.1.199" evidence="6"/>
<dbReference type="HAMAP" id="MF_01007">
    <property type="entry name" value="16SrRNA_methyltr_H"/>
    <property type="match status" value="1"/>
</dbReference>
<dbReference type="InterPro" id="IPR023397">
    <property type="entry name" value="SAM-dep_MeTrfase_MraW_recog"/>
</dbReference>
<comment type="catalytic activity">
    <reaction evidence="6">
        <text>cytidine(1402) in 16S rRNA + S-adenosyl-L-methionine = N(4)-methylcytidine(1402) in 16S rRNA + S-adenosyl-L-homocysteine + H(+)</text>
        <dbReference type="Rhea" id="RHEA:42928"/>
        <dbReference type="Rhea" id="RHEA-COMP:10286"/>
        <dbReference type="Rhea" id="RHEA-COMP:10287"/>
        <dbReference type="ChEBI" id="CHEBI:15378"/>
        <dbReference type="ChEBI" id="CHEBI:57856"/>
        <dbReference type="ChEBI" id="CHEBI:59789"/>
        <dbReference type="ChEBI" id="CHEBI:74506"/>
        <dbReference type="ChEBI" id="CHEBI:82748"/>
        <dbReference type="EC" id="2.1.1.199"/>
    </reaction>
</comment>
<proteinExistence type="inferred from homology"/>
<keyword evidence="2 6" id="KW-0698">rRNA processing</keyword>
<evidence type="ECO:0000313" key="8">
    <source>
        <dbReference type="Proteomes" id="UP000266693"/>
    </source>
</evidence>
<evidence type="ECO:0000256" key="3">
    <source>
        <dbReference type="ARBA" id="ARBA00022603"/>
    </source>
</evidence>
<feature type="binding site" evidence="6">
    <location>
        <position position="53"/>
    </location>
    <ligand>
        <name>S-adenosyl-L-methionine</name>
        <dbReference type="ChEBI" id="CHEBI:59789"/>
    </ligand>
</feature>
<dbReference type="PANTHER" id="PTHR11265:SF0">
    <property type="entry name" value="12S RRNA N4-METHYLCYTIDINE METHYLTRANSFERASE"/>
    <property type="match status" value="1"/>
</dbReference>
<keyword evidence="4 6" id="KW-0808">Transferase</keyword>
<keyword evidence="8" id="KW-1185">Reference proteome</keyword>
<evidence type="ECO:0000313" key="7">
    <source>
        <dbReference type="EMBL" id="RHW18054.1"/>
    </source>
</evidence>
<name>A0A396RNJ2_9SPHN</name>
<dbReference type="Pfam" id="PF01795">
    <property type="entry name" value="Methyltransf_5"/>
    <property type="match status" value="1"/>
</dbReference>
<feature type="binding site" evidence="6">
    <location>
        <begin position="36"/>
        <end position="38"/>
    </location>
    <ligand>
        <name>S-adenosyl-L-methionine</name>
        <dbReference type="ChEBI" id="CHEBI:59789"/>
    </ligand>
</feature>
<dbReference type="Gene3D" id="3.40.50.150">
    <property type="entry name" value="Vaccinia Virus protein VP39"/>
    <property type="match status" value="1"/>
</dbReference>
<dbReference type="SUPFAM" id="SSF53335">
    <property type="entry name" value="S-adenosyl-L-methionine-dependent methyltransferases"/>
    <property type="match status" value="1"/>
</dbReference>
<dbReference type="SUPFAM" id="SSF81799">
    <property type="entry name" value="Putative methyltransferase TM0872, insert domain"/>
    <property type="match status" value="1"/>
</dbReference>
<sequence>MTPASSPHIPVLLDAVIAGLAIRPGETHVDGTFGAGGYTRAMLDAGARVVAFDRDPDAVAAGAVLEAERGGALRLVADNFSAMEGHLPEPVDGVTLDIGVSSMQLDQAERGFSFQADGPLDMRMARTGMSAADFVNEADEGEIADVLYHYGEEPRSRRVAKAIVAARPLTRTAELASVVRRALGHKPHDKKDPATRTFQAIRIHVNRELGELEDGLAAAERVLKPGGRLAVVTFHSLEDRIVKRFLRERSGGEPAGSRHLPAAKAANAPSFDGVAKPVRAGEAEVAANPRARSATLRVARRTNAAPWTGRNAA</sequence>
<comment type="function">
    <text evidence="6">Specifically methylates the N4 position of cytidine in position 1402 (C1402) of 16S rRNA.</text>
</comment>
<feature type="binding site" evidence="6">
    <location>
        <position position="97"/>
    </location>
    <ligand>
        <name>S-adenosyl-L-methionine</name>
        <dbReference type="ChEBI" id="CHEBI:59789"/>
    </ligand>
</feature>
<reference evidence="7 8" key="1">
    <citation type="submission" date="2018-08" db="EMBL/GenBank/DDBJ databases">
        <title>The multiple taxonomic identification of Sphingomonas gilva.</title>
        <authorList>
            <person name="Zhu D."/>
            <person name="Zheng S."/>
        </authorList>
    </citation>
    <scope>NUCLEOTIDE SEQUENCE [LARGE SCALE GENOMIC DNA]</scope>
    <source>
        <strain evidence="7 8">ZDH117</strain>
    </source>
</reference>
<gene>
    <name evidence="6 7" type="primary">rsmH</name>
    <name evidence="7" type="ORF">D1610_06045</name>
</gene>
<dbReference type="Proteomes" id="UP000266693">
    <property type="component" value="Unassembled WGS sequence"/>
</dbReference>
<feature type="binding site" evidence="6">
    <location>
        <position position="104"/>
    </location>
    <ligand>
        <name>S-adenosyl-L-methionine</name>
        <dbReference type="ChEBI" id="CHEBI:59789"/>
    </ligand>
</feature>
<evidence type="ECO:0000256" key="1">
    <source>
        <dbReference type="ARBA" id="ARBA00010396"/>
    </source>
</evidence>
<keyword evidence="6" id="KW-0963">Cytoplasm</keyword>
<evidence type="ECO:0000256" key="2">
    <source>
        <dbReference type="ARBA" id="ARBA00022552"/>
    </source>
</evidence>
<comment type="caution">
    <text evidence="7">The sequence shown here is derived from an EMBL/GenBank/DDBJ whole genome shotgun (WGS) entry which is preliminary data.</text>
</comment>
<dbReference type="GO" id="GO:0005737">
    <property type="term" value="C:cytoplasm"/>
    <property type="evidence" value="ECO:0007669"/>
    <property type="project" value="UniProtKB-SubCell"/>
</dbReference>
<dbReference type="InterPro" id="IPR002903">
    <property type="entry name" value="RsmH"/>
</dbReference>
<accession>A0A396RNJ2</accession>